<dbReference type="EMBL" id="RJUF01000016">
    <property type="protein sequence ID" value="MCP9762839.1"/>
    <property type="molecule type" value="Genomic_DNA"/>
</dbReference>
<dbReference type="Proteomes" id="UP001204144">
    <property type="component" value="Unassembled WGS sequence"/>
</dbReference>
<reference evidence="1 2" key="1">
    <citation type="submission" date="2018-11" db="EMBL/GenBank/DDBJ databases">
        <title>Novel bacteria species description.</title>
        <authorList>
            <person name="Han J.-H."/>
        </authorList>
    </citation>
    <scope>NUCLEOTIDE SEQUENCE [LARGE SCALE GENOMIC DNA]</scope>
    <source>
        <strain evidence="1 2">KCTC23259</strain>
    </source>
</reference>
<proteinExistence type="predicted"/>
<name>A0AAE3H2L5_9BACT</name>
<sequence>MKQTLGFLFVLSVIFSCTNSQNDATDTLAIQDSLRLDSINNVKKLMSEDAKTWLIKSIENEFADPLFEDENQDKKVSIYTKSYEEYKTDAISIDYDGGMTEEAFKKKWGGKYDTKYAGIGTGFLISGQDWVKISITNCTLKSDLSTDSTMVFDVMIEDKEAKAKYKRDIKVIKSGNSFLIDDVLEYQ</sequence>
<keyword evidence="2" id="KW-1185">Reference proteome</keyword>
<organism evidence="1 2">
    <name type="scientific">Lacihabitans soyangensis</name>
    <dbReference type="NCBI Taxonomy" id="869394"/>
    <lineage>
        <taxon>Bacteria</taxon>
        <taxon>Pseudomonadati</taxon>
        <taxon>Bacteroidota</taxon>
        <taxon>Cytophagia</taxon>
        <taxon>Cytophagales</taxon>
        <taxon>Leadbetterellaceae</taxon>
        <taxon>Lacihabitans</taxon>
    </lineage>
</organism>
<comment type="caution">
    <text evidence="1">The sequence shown here is derived from an EMBL/GenBank/DDBJ whole genome shotgun (WGS) entry which is preliminary data.</text>
</comment>
<evidence type="ECO:0000313" key="1">
    <source>
        <dbReference type="EMBL" id="MCP9762839.1"/>
    </source>
</evidence>
<dbReference type="AlphaFoldDB" id="A0AAE3H2L5"/>
<evidence type="ECO:0000313" key="2">
    <source>
        <dbReference type="Proteomes" id="UP001204144"/>
    </source>
</evidence>
<protein>
    <submittedName>
        <fullName evidence="1">Uncharacterized protein</fullName>
    </submittedName>
</protein>
<gene>
    <name evidence="1" type="ORF">EGI31_07710</name>
</gene>
<dbReference type="PROSITE" id="PS51257">
    <property type="entry name" value="PROKAR_LIPOPROTEIN"/>
    <property type="match status" value="1"/>
</dbReference>
<dbReference type="RefSeq" id="WP_255036615.1">
    <property type="nucleotide sequence ID" value="NZ_RJUF01000016.1"/>
</dbReference>
<accession>A0AAE3H2L5</accession>